<dbReference type="SUPFAM" id="SSF103657">
    <property type="entry name" value="BAR/IMD domain-like"/>
    <property type="match status" value="1"/>
</dbReference>
<proteinExistence type="predicted"/>
<protein>
    <recommendedName>
        <fullName evidence="2">IMD domain-containing protein</fullName>
    </recommendedName>
</protein>
<dbReference type="PANTHER" id="PTHR15708:SF10">
    <property type="entry name" value="PROTEIN MTSS 1"/>
    <property type="match status" value="1"/>
</dbReference>
<dbReference type="Pfam" id="PF08397">
    <property type="entry name" value="IMD"/>
    <property type="match status" value="1"/>
</dbReference>
<dbReference type="EMBL" id="JAFBMS010000054">
    <property type="protein sequence ID" value="KAG9339349.1"/>
    <property type="molecule type" value="Genomic_DNA"/>
</dbReference>
<dbReference type="InterPro" id="IPR027267">
    <property type="entry name" value="AH/BAR_dom_sf"/>
</dbReference>
<dbReference type="GO" id="GO:0007009">
    <property type="term" value="P:plasma membrane organization"/>
    <property type="evidence" value="ECO:0007669"/>
    <property type="project" value="InterPro"/>
</dbReference>
<dbReference type="Gene3D" id="1.20.1270.60">
    <property type="entry name" value="Arfaptin homology (AH) domain/BAR domain"/>
    <property type="match status" value="1"/>
</dbReference>
<dbReference type="GO" id="GO:0015629">
    <property type="term" value="C:actin cytoskeleton"/>
    <property type="evidence" value="ECO:0007669"/>
    <property type="project" value="TreeGrafter"/>
</dbReference>
<dbReference type="GO" id="GO:0005543">
    <property type="term" value="F:phospholipid binding"/>
    <property type="evidence" value="ECO:0007669"/>
    <property type="project" value="TreeGrafter"/>
</dbReference>
<evidence type="ECO:0000313" key="4">
    <source>
        <dbReference type="Proteomes" id="UP000824540"/>
    </source>
</evidence>
<dbReference type="GO" id="GO:0009898">
    <property type="term" value="C:cytoplasmic side of plasma membrane"/>
    <property type="evidence" value="ECO:0007669"/>
    <property type="project" value="TreeGrafter"/>
</dbReference>
<dbReference type="GO" id="GO:0032233">
    <property type="term" value="P:positive regulation of actin filament bundle assembly"/>
    <property type="evidence" value="ECO:0007669"/>
    <property type="project" value="TreeGrafter"/>
</dbReference>
<dbReference type="GO" id="GO:0003779">
    <property type="term" value="F:actin binding"/>
    <property type="evidence" value="ECO:0007669"/>
    <property type="project" value="InterPro"/>
</dbReference>
<reference evidence="3" key="1">
    <citation type="thesis" date="2021" institute="BYU ScholarsArchive" country="Provo, UT, USA">
        <title>Applications of and Algorithms for Genome Assembly and Genomic Analyses with an Emphasis on Marine Teleosts.</title>
        <authorList>
            <person name="Pickett B.D."/>
        </authorList>
    </citation>
    <scope>NUCLEOTIDE SEQUENCE</scope>
    <source>
        <strain evidence="3">HI-2016</strain>
    </source>
</reference>
<dbReference type="AlphaFoldDB" id="A0A8T2NGH2"/>
<dbReference type="InterPro" id="IPR013606">
    <property type="entry name" value="I-BAR_dom"/>
</dbReference>
<feature type="domain" description="IMD" evidence="2">
    <location>
        <begin position="1"/>
        <end position="80"/>
    </location>
</feature>
<organism evidence="3 4">
    <name type="scientific">Albula glossodonta</name>
    <name type="common">roundjaw bonefish</name>
    <dbReference type="NCBI Taxonomy" id="121402"/>
    <lineage>
        <taxon>Eukaryota</taxon>
        <taxon>Metazoa</taxon>
        <taxon>Chordata</taxon>
        <taxon>Craniata</taxon>
        <taxon>Vertebrata</taxon>
        <taxon>Euteleostomi</taxon>
        <taxon>Actinopterygii</taxon>
        <taxon>Neopterygii</taxon>
        <taxon>Teleostei</taxon>
        <taxon>Albuliformes</taxon>
        <taxon>Albulidae</taxon>
        <taxon>Albula</taxon>
    </lineage>
</organism>
<gene>
    <name evidence="3" type="ORF">JZ751_023741</name>
</gene>
<evidence type="ECO:0000259" key="2">
    <source>
        <dbReference type="PROSITE" id="PS51338"/>
    </source>
</evidence>
<sequence length="80" mass="8884">MEEWKRGANTLDKDHAKEYKKARQEIKKKSSDTLKLQKKAKKGQSGLNIPCVGAHFLPGVPVLLSDATKQENIGQHGNES</sequence>
<accession>A0A8T2NGH2</accession>
<dbReference type="GO" id="GO:0034334">
    <property type="term" value="P:adherens junction maintenance"/>
    <property type="evidence" value="ECO:0007669"/>
    <property type="project" value="TreeGrafter"/>
</dbReference>
<dbReference type="PROSITE" id="PS51338">
    <property type="entry name" value="IMD"/>
    <property type="match status" value="1"/>
</dbReference>
<dbReference type="InterPro" id="IPR030127">
    <property type="entry name" value="MTSS1/MTSS2"/>
</dbReference>
<name>A0A8T2NGH2_9TELE</name>
<evidence type="ECO:0000313" key="3">
    <source>
        <dbReference type="EMBL" id="KAG9339349.1"/>
    </source>
</evidence>
<dbReference type="OrthoDB" id="10061327at2759"/>
<dbReference type="PANTHER" id="PTHR15708">
    <property type="entry name" value="ACTIN BUNDLING/MISSING IN METASTASIS-RELATED"/>
    <property type="match status" value="1"/>
</dbReference>
<comment type="caution">
    <text evidence="3">The sequence shown here is derived from an EMBL/GenBank/DDBJ whole genome shotgun (WGS) entry which is preliminary data.</text>
</comment>
<feature type="compositionally biased region" description="Basic and acidic residues" evidence="1">
    <location>
        <begin position="1"/>
        <end position="32"/>
    </location>
</feature>
<evidence type="ECO:0000256" key="1">
    <source>
        <dbReference type="SAM" id="MobiDB-lite"/>
    </source>
</evidence>
<dbReference type="Proteomes" id="UP000824540">
    <property type="component" value="Unassembled WGS sequence"/>
</dbReference>
<keyword evidence="4" id="KW-1185">Reference proteome</keyword>
<feature type="region of interest" description="Disordered" evidence="1">
    <location>
        <begin position="1"/>
        <end position="47"/>
    </location>
</feature>